<dbReference type="AlphaFoldDB" id="A0A0A8YZ36"/>
<accession>A0A0A8YZ36</accession>
<proteinExistence type="predicted"/>
<name>A0A0A8YZ36_ARUDO</name>
<protein>
    <submittedName>
        <fullName evidence="1">Uncharacterized protein</fullName>
    </submittedName>
</protein>
<reference evidence="1" key="1">
    <citation type="submission" date="2014-09" db="EMBL/GenBank/DDBJ databases">
        <authorList>
            <person name="Magalhaes I.L.F."/>
            <person name="Oliveira U."/>
            <person name="Santos F.R."/>
            <person name="Vidigal T.H.D.A."/>
            <person name="Brescovit A.D."/>
            <person name="Santos A.J."/>
        </authorList>
    </citation>
    <scope>NUCLEOTIDE SEQUENCE</scope>
    <source>
        <tissue evidence="1">Shoot tissue taken approximately 20 cm above the soil surface</tissue>
    </source>
</reference>
<organism evidence="1">
    <name type="scientific">Arundo donax</name>
    <name type="common">Giant reed</name>
    <name type="synonym">Donax arundinaceus</name>
    <dbReference type="NCBI Taxonomy" id="35708"/>
    <lineage>
        <taxon>Eukaryota</taxon>
        <taxon>Viridiplantae</taxon>
        <taxon>Streptophyta</taxon>
        <taxon>Embryophyta</taxon>
        <taxon>Tracheophyta</taxon>
        <taxon>Spermatophyta</taxon>
        <taxon>Magnoliopsida</taxon>
        <taxon>Liliopsida</taxon>
        <taxon>Poales</taxon>
        <taxon>Poaceae</taxon>
        <taxon>PACMAD clade</taxon>
        <taxon>Arundinoideae</taxon>
        <taxon>Arundineae</taxon>
        <taxon>Arundo</taxon>
    </lineage>
</organism>
<sequence length="32" mass="3584">METTKTLNKGQVPSTFSLLLTSTLRETELRST</sequence>
<reference evidence="1" key="2">
    <citation type="journal article" date="2015" name="Data Brief">
        <title>Shoot transcriptome of the giant reed, Arundo donax.</title>
        <authorList>
            <person name="Barrero R.A."/>
            <person name="Guerrero F.D."/>
            <person name="Moolhuijzen P."/>
            <person name="Goolsby J.A."/>
            <person name="Tidwell J."/>
            <person name="Bellgard S.E."/>
            <person name="Bellgard M.I."/>
        </authorList>
    </citation>
    <scope>NUCLEOTIDE SEQUENCE</scope>
    <source>
        <tissue evidence="1">Shoot tissue taken approximately 20 cm above the soil surface</tissue>
    </source>
</reference>
<dbReference type="EMBL" id="GBRH01266059">
    <property type="protein sequence ID" value="JAD31836.1"/>
    <property type="molecule type" value="Transcribed_RNA"/>
</dbReference>
<evidence type="ECO:0000313" key="1">
    <source>
        <dbReference type="EMBL" id="JAD31836.1"/>
    </source>
</evidence>